<dbReference type="OrthoDB" id="5406014at2759"/>
<evidence type="ECO:0000256" key="2">
    <source>
        <dbReference type="ARBA" id="ARBA00023043"/>
    </source>
</evidence>
<dbReference type="OMA" id="DHINNEG"/>
<dbReference type="SUPFAM" id="SSF48403">
    <property type="entry name" value="Ankyrin repeat"/>
    <property type="match status" value="1"/>
</dbReference>
<dbReference type="RefSeq" id="XP_009062472.1">
    <property type="nucleotide sequence ID" value="XM_009064224.1"/>
</dbReference>
<evidence type="ECO:0000256" key="3">
    <source>
        <dbReference type="PROSITE-ProRule" id="PRU00023"/>
    </source>
</evidence>
<organism evidence="4 5">
    <name type="scientific">Lottia gigantea</name>
    <name type="common">Giant owl limpet</name>
    <dbReference type="NCBI Taxonomy" id="225164"/>
    <lineage>
        <taxon>Eukaryota</taxon>
        <taxon>Metazoa</taxon>
        <taxon>Spiralia</taxon>
        <taxon>Lophotrochozoa</taxon>
        <taxon>Mollusca</taxon>
        <taxon>Gastropoda</taxon>
        <taxon>Patellogastropoda</taxon>
        <taxon>Lottioidea</taxon>
        <taxon>Lottiidae</taxon>
        <taxon>Lottia</taxon>
    </lineage>
</organism>
<evidence type="ECO:0000313" key="4">
    <source>
        <dbReference type="EMBL" id="ESO86774.1"/>
    </source>
</evidence>
<keyword evidence="2 3" id="KW-0040">ANK repeat</keyword>
<dbReference type="InterPro" id="IPR036770">
    <property type="entry name" value="Ankyrin_rpt-contain_sf"/>
</dbReference>
<dbReference type="HOGENOM" id="CLU_700749_0_0_1"/>
<sequence>MYNRLRKPDASSKRKRFNNEQWRESCSKSFEKLDKTDVKHLFEALRLGKIHLVKFILDATENKLQNCRDIDGRTPLIASCLLKEESTRDQLTKLLLGKNANVNLVDSDGRSALSHACERKCNDIVLMLIQVHNIDPDFPDKSGNTPLIYCAREGNDVALEILVKSFRRLGLKVDHVNDQGFSALLEAARNTNLTCAQILVAQGRAQKSLRDKQTGRTAAEWFQSKGYERSDLSFLCGNAKFVRAVKLTSILKSKTFGVAKPAATQKRHSIVETHEKKRVKHRSKSVTPRPKDVGLCELRRKARYHKQRSADSQARDVVLEADGPVTMVTTVISTLTEFGKLSLNEDRKAHKETASSVESSDEMKALLPVLSTIPIPASETHGDSEFLSIGRTDI</sequence>
<dbReference type="Pfam" id="PF12796">
    <property type="entry name" value="Ank_2"/>
    <property type="match status" value="1"/>
</dbReference>
<dbReference type="PROSITE" id="PS50088">
    <property type="entry name" value="ANK_REPEAT"/>
    <property type="match status" value="1"/>
</dbReference>
<keyword evidence="1" id="KW-0677">Repeat</keyword>
<dbReference type="InterPro" id="IPR002110">
    <property type="entry name" value="Ankyrin_rpt"/>
</dbReference>
<accession>V4BDK8</accession>
<dbReference type="Gene3D" id="1.25.40.20">
    <property type="entry name" value="Ankyrin repeat-containing domain"/>
    <property type="match status" value="1"/>
</dbReference>
<dbReference type="Proteomes" id="UP000030746">
    <property type="component" value="Unassembled WGS sequence"/>
</dbReference>
<keyword evidence="5" id="KW-1185">Reference proteome</keyword>
<reference evidence="4 5" key="1">
    <citation type="journal article" date="2013" name="Nature">
        <title>Insights into bilaterian evolution from three spiralian genomes.</title>
        <authorList>
            <person name="Simakov O."/>
            <person name="Marletaz F."/>
            <person name="Cho S.J."/>
            <person name="Edsinger-Gonzales E."/>
            <person name="Havlak P."/>
            <person name="Hellsten U."/>
            <person name="Kuo D.H."/>
            <person name="Larsson T."/>
            <person name="Lv J."/>
            <person name="Arendt D."/>
            <person name="Savage R."/>
            <person name="Osoegawa K."/>
            <person name="de Jong P."/>
            <person name="Grimwood J."/>
            <person name="Chapman J.A."/>
            <person name="Shapiro H."/>
            <person name="Aerts A."/>
            <person name="Otillar R.P."/>
            <person name="Terry A.Y."/>
            <person name="Boore J.L."/>
            <person name="Grigoriev I.V."/>
            <person name="Lindberg D.R."/>
            <person name="Seaver E.C."/>
            <person name="Weisblat D.A."/>
            <person name="Putnam N.H."/>
            <person name="Rokhsar D.S."/>
        </authorList>
    </citation>
    <scope>NUCLEOTIDE SEQUENCE [LARGE SCALE GENOMIC DNA]</scope>
</reference>
<dbReference type="PANTHER" id="PTHR24173:SF74">
    <property type="entry name" value="ANKYRIN REPEAT DOMAIN-CONTAINING PROTEIN 16"/>
    <property type="match status" value="1"/>
</dbReference>
<dbReference type="GeneID" id="20240442"/>
<dbReference type="PANTHER" id="PTHR24173">
    <property type="entry name" value="ANKYRIN REPEAT CONTAINING"/>
    <property type="match status" value="1"/>
</dbReference>
<proteinExistence type="predicted"/>
<dbReference type="EMBL" id="KB202990">
    <property type="protein sequence ID" value="ESO86774.1"/>
    <property type="molecule type" value="Genomic_DNA"/>
</dbReference>
<feature type="repeat" description="ANK" evidence="3">
    <location>
        <begin position="71"/>
        <end position="107"/>
    </location>
</feature>
<dbReference type="CTD" id="20240442"/>
<dbReference type="AlphaFoldDB" id="V4BDK8"/>
<evidence type="ECO:0000313" key="5">
    <source>
        <dbReference type="Proteomes" id="UP000030746"/>
    </source>
</evidence>
<protein>
    <submittedName>
        <fullName evidence="4">Uncharacterized protein</fullName>
    </submittedName>
</protein>
<name>V4BDK8_LOTGI</name>
<dbReference type="STRING" id="225164.V4BDK8"/>
<dbReference type="SMART" id="SM00248">
    <property type="entry name" value="ANK"/>
    <property type="match status" value="4"/>
</dbReference>
<gene>
    <name evidence="4" type="ORF">LOTGIDRAFT_166775</name>
</gene>
<evidence type="ECO:0000256" key="1">
    <source>
        <dbReference type="ARBA" id="ARBA00022737"/>
    </source>
</evidence>
<dbReference type="KEGG" id="lgi:LOTGIDRAFT_166775"/>